<keyword evidence="7 8" id="KW-0472">Membrane</keyword>
<evidence type="ECO:0000256" key="3">
    <source>
        <dbReference type="ARBA" id="ARBA00021903"/>
    </source>
</evidence>
<dbReference type="PANTHER" id="PTHR37819">
    <property type="entry name" value="PROTEIN PSIE"/>
    <property type="match status" value="1"/>
</dbReference>
<feature type="transmembrane region" description="Helical" evidence="8">
    <location>
        <begin position="21"/>
        <end position="44"/>
    </location>
</feature>
<feature type="transmembrane region" description="Helical" evidence="8">
    <location>
        <begin position="50"/>
        <end position="69"/>
    </location>
</feature>
<keyword evidence="4" id="KW-1003">Cell membrane</keyword>
<evidence type="ECO:0000256" key="5">
    <source>
        <dbReference type="ARBA" id="ARBA00022692"/>
    </source>
</evidence>
<dbReference type="GO" id="GO:0005886">
    <property type="term" value="C:plasma membrane"/>
    <property type="evidence" value="ECO:0007669"/>
    <property type="project" value="UniProtKB-SubCell"/>
</dbReference>
<dbReference type="AlphaFoldDB" id="A0A1E5Q581"/>
<accession>A0A1E5Q581</accession>
<feature type="transmembrane region" description="Helical" evidence="8">
    <location>
        <begin position="76"/>
        <end position="93"/>
    </location>
</feature>
<comment type="caution">
    <text evidence="9">The sequence shown here is derived from an EMBL/GenBank/DDBJ whole genome shotgun (WGS) entry which is preliminary data.</text>
</comment>
<dbReference type="STRING" id="28181.BEN30_15100"/>
<evidence type="ECO:0000256" key="4">
    <source>
        <dbReference type="ARBA" id="ARBA00022475"/>
    </source>
</evidence>
<dbReference type="EMBL" id="MCGG01000054">
    <property type="protein sequence ID" value="OEJ65197.1"/>
    <property type="molecule type" value="Genomic_DNA"/>
</dbReference>
<dbReference type="PANTHER" id="PTHR37819:SF1">
    <property type="entry name" value="PROTEIN PSIE"/>
    <property type="match status" value="1"/>
</dbReference>
<evidence type="ECO:0000313" key="9">
    <source>
        <dbReference type="EMBL" id="OEJ65197.1"/>
    </source>
</evidence>
<comment type="subcellular location">
    <subcellularLocation>
        <location evidence="1">Cell inner membrane</location>
        <topology evidence="1">Multi-pass membrane protein</topology>
    </subcellularLocation>
</comment>
<dbReference type="GO" id="GO:0016036">
    <property type="term" value="P:cellular response to phosphate starvation"/>
    <property type="evidence" value="ECO:0007669"/>
    <property type="project" value="InterPro"/>
</dbReference>
<evidence type="ECO:0000256" key="2">
    <source>
        <dbReference type="ARBA" id="ARBA00005632"/>
    </source>
</evidence>
<dbReference type="InterPro" id="IPR020948">
    <property type="entry name" value="P_starv_induced_PsiE-like"/>
</dbReference>
<evidence type="ECO:0000256" key="6">
    <source>
        <dbReference type="ARBA" id="ARBA00022989"/>
    </source>
</evidence>
<evidence type="ECO:0000256" key="8">
    <source>
        <dbReference type="SAM" id="Phobius"/>
    </source>
</evidence>
<dbReference type="InterPro" id="IPR009315">
    <property type="entry name" value="P_starv_induced_PsiE"/>
</dbReference>
<dbReference type="Pfam" id="PF06146">
    <property type="entry name" value="PsiE"/>
    <property type="match status" value="1"/>
</dbReference>
<keyword evidence="10" id="KW-1185">Reference proteome</keyword>
<protein>
    <recommendedName>
        <fullName evidence="3">Protein PsiE</fullName>
    </recommendedName>
</protein>
<gene>
    <name evidence="9" type="ORF">BEN30_15100</name>
</gene>
<reference evidence="10" key="1">
    <citation type="submission" date="2016-07" db="EMBL/GenBank/DDBJ databases">
        <authorList>
            <person name="Florea S."/>
            <person name="Webb J.S."/>
            <person name="Jaromczyk J."/>
            <person name="Schardl C.L."/>
        </authorList>
    </citation>
    <scope>NUCLEOTIDE SEQUENCE [LARGE SCALE GENOMIC DNA]</scope>
    <source>
        <strain evidence="10">MV-1</strain>
    </source>
</reference>
<dbReference type="OrthoDB" id="9792470at2"/>
<evidence type="ECO:0000313" key="10">
    <source>
        <dbReference type="Proteomes" id="UP000095347"/>
    </source>
</evidence>
<name>A0A1E5Q581_9PROT</name>
<dbReference type="Proteomes" id="UP000095347">
    <property type="component" value="Unassembled WGS sequence"/>
</dbReference>
<dbReference type="RefSeq" id="WP_069958906.1">
    <property type="nucleotide sequence ID" value="NZ_MCGG01000054.1"/>
</dbReference>
<keyword evidence="6 8" id="KW-1133">Transmembrane helix</keyword>
<dbReference type="PIRSF" id="PIRSF029598">
    <property type="entry name" value="PsiE"/>
    <property type="match status" value="1"/>
</dbReference>
<evidence type="ECO:0000256" key="7">
    <source>
        <dbReference type="ARBA" id="ARBA00023136"/>
    </source>
</evidence>
<feature type="transmembrane region" description="Helical" evidence="8">
    <location>
        <begin position="99"/>
        <end position="118"/>
    </location>
</feature>
<sequence>MTRGIEKIGGRALSFVEKAGLLLIAVATVIAIGQEVMLMVQILQVRLADLLLLFIYLEVLAMVNSYLQAGSLPVRMPLYIAMVALARFIVLDVKSMDNLQLIAVTGGIFIISLAVLAIRYGHVHYPYGGASIKENDEV</sequence>
<proteinExistence type="inferred from homology"/>
<keyword evidence="5 8" id="KW-0812">Transmembrane</keyword>
<organism evidence="9 10">
    <name type="scientific">Magnetovibrio blakemorei</name>
    <dbReference type="NCBI Taxonomy" id="28181"/>
    <lineage>
        <taxon>Bacteria</taxon>
        <taxon>Pseudomonadati</taxon>
        <taxon>Pseudomonadota</taxon>
        <taxon>Alphaproteobacteria</taxon>
        <taxon>Rhodospirillales</taxon>
        <taxon>Magnetovibrionaceae</taxon>
        <taxon>Magnetovibrio</taxon>
    </lineage>
</organism>
<evidence type="ECO:0000256" key="1">
    <source>
        <dbReference type="ARBA" id="ARBA00004429"/>
    </source>
</evidence>
<comment type="similarity">
    <text evidence="2">Belongs to the PsiE family.</text>
</comment>